<keyword evidence="2" id="KW-1185">Reference proteome</keyword>
<evidence type="ECO:0000313" key="1">
    <source>
        <dbReference type="EMBL" id="GMI91612.1"/>
    </source>
</evidence>
<dbReference type="InterPro" id="IPR036691">
    <property type="entry name" value="Endo/exonu/phosph_ase_sf"/>
</dbReference>
<dbReference type="AlphaFoldDB" id="A0A9W7IA95"/>
<comment type="caution">
    <text evidence="1">The sequence shown here is derived from an EMBL/GenBank/DDBJ whole genome shotgun (WGS) entry which is preliminary data.</text>
</comment>
<dbReference type="Gene3D" id="3.60.10.10">
    <property type="entry name" value="Endonuclease/exonuclease/phosphatase"/>
    <property type="match status" value="1"/>
</dbReference>
<dbReference type="EMBL" id="BSYR01000024">
    <property type="protein sequence ID" value="GMI91612.1"/>
    <property type="molecule type" value="Genomic_DNA"/>
</dbReference>
<organism evidence="1 2">
    <name type="scientific">Hibiscus trionum</name>
    <name type="common">Flower of an hour</name>
    <dbReference type="NCBI Taxonomy" id="183268"/>
    <lineage>
        <taxon>Eukaryota</taxon>
        <taxon>Viridiplantae</taxon>
        <taxon>Streptophyta</taxon>
        <taxon>Embryophyta</taxon>
        <taxon>Tracheophyta</taxon>
        <taxon>Spermatophyta</taxon>
        <taxon>Magnoliopsida</taxon>
        <taxon>eudicotyledons</taxon>
        <taxon>Gunneridae</taxon>
        <taxon>Pentapetalae</taxon>
        <taxon>rosids</taxon>
        <taxon>malvids</taxon>
        <taxon>Malvales</taxon>
        <taxon>Malvaceae</taxon>
        <taxon>Malvoideae</taxon>
        <taxon>Hibiscus</taxon>
    </lineage>
</organism>
<proteinExistence type="predicted"/>
<evidence type="ECO:0000313" key="2">
    <source>
        <dbReference type="Proteomes" id="UP001165190"/>
    </source>
</evidence>
<dbReference type="PANTHER" id="PTHR33710">
    <property type="entry name" value="BNAC02G09200D PROTEIN"/>
    <property type="match status" value="1"/>
</dbReference>
<sequence length="534" mass="60165">MESINGIEARKISGLMNLKFAFSPAVGSAGGILSLWNADFLQVSNILIFPRFIVLIGNIVPCNFSCGLINVYGPSIDAEKEAFLIELLSFLKQWSVPWCIGGDFNLFLDPAEKLGFSLNKALLNLFKSFIQDAGLMDLPLNGGKFTWSNNRYPPTFVRLDRFLISAYFSLNFPSLSQELMAKSISDHNAILLAVDNTNWGPKPFKCFNHWLEEDGCKEAVLQAIGSLKLKKPNLKIGGIIKGAKLAVKKWHGEHGFVVGNYIPKLEKRISELEGLLQAGSSNEDSFALLQNLKAELWVLYRKEESEWLQKARLRWHLEDDRNSHFFQLIPSDRRRMNSITHIDLNGSTVKDPKAIKSVIKDHFKRNYNKKTALEISEINLNFQKISELQSRSLQACFTEEEVWLALSTADSNRAPGPDGFNMGFFKKNWRVLKDDIIKFFGDFHKGKRWESGINHSFITLIPKVKNAVALEDFRPISLVGGMYKLISKVLAKSLSLVLGDIIGETQFAFLPGRQILDCVLVANEAIDSMRKSGN</sequence>
<protein>
    <recommendedName>
        <fullName evidence="3">Reverse transcriptase domain-containing protein</fullName>
    </recommendedName>
</protein>
<dbReference type="SUPFAM" id="SSF56219">
    <property type="entry name" value="DNase I-like"/>
    <property type="match status" value="1"/>
</dbReference>
<dbReference type="PANTHER" id="PTHR33710:SF64">
    <property type="entry name" value="ENDONUCLEASE_EXONUCLEASE_PHOSPHATASE DOMAIN-CONTAINING PROTEIN"/>
    <property type="match status" value="1"/>
</dbReference>
<dbReference type="OrthoDB" id="1881450at2759"/>
<accession>A0A9W7IA95</accession>
<gene>
    <name evidence="1" type="ORF">HRI_002830500</name>
</gene>
<evidence type="ECO:0008006" key="3">
    <source>
        <dbReference type="Google" id="ProtNLM"/>
    </source>
</evidence>
<dbReference type="Proteomes" id="UP001165190">
    <property type="component" value="Unassembled WGS sequence"/>
</dbReference>
<name>A0A9W7IA95_HIBTR</name>
<reference evidence="1" key="1">
    <citation type="submission" date="2023-05" db="EMBL/GenBank/DDBJ databases">
        <title>Genome and transcriptome analyses reveal genes involved in the formation of fine ridges on petal epidermal cells in Hibiscus trionum.</title>
        <authorList>
            <person name="Koshimizu S."/>
            <person name="Masuda S."/>
            <person name="Ishii T."/>
            <person name="Shirasu K."/>
            <person name="Hoshino A."/>
            <person name="Arita M."/>
        </authorList>
    </citation>
    <scope>NUCLEOTIDE SEQUENCE</scope>
    <source>
        <strain evidence="1">Hamamatsu line</strain>
    </source>
</reference>